<dbReference type="AlphaFoldDB" id="A0A0S4KR08"/>
<protein>
    <submittedName>
        <fullName evidence="1">Uncharacterized protein</fullName>
    </submittedName>
</protein>
<evidence type="ECO:0000313" key="2">
    <source>
        <dbReference type="Proteomes" id="UP000066284"/>
    </source>
</evidence>
<accession>A0A0S4KR08</accession>
<gene>
    <name evidence="1" type="ORF">NITINOP_1909</name>
</gene>
<dbReference type="Proteomes" id="UP000066284">
    <property type="component" value="Chromosome 1"/>
</dbReference>
<proteinExistence type="predicted"/>
<dbReference type="EMBL" id="LN885086">
    <property type="protein sequence ID" value="CUQ66881.1"/>
    <property type="molecule type" value="Genomic_DNA"/>
</dbReference>
<dbReference type="RefSeq" id="WP_062484834.1">
    <property type="nucleotide sequence ID" value="NZ_LN885086.1"/>
</dbReference>
<organism evidence="1 2">
    <name type="scientific">Candidatus Nitrospira inopinata</name>
    <dbReference type="NCBI Taxonomy" id="1715989"/>
    <lineage>
        <taxon>Bacteria</taxon>
        <taxon>Pseudomonadati</taxon>
        <taxon>Nitrospirota</taxon>
        <taxon>Nitrospiria</taxon>
        <taxon>Nitrospirales</taxon>
        <taxon>Nitrospiraceae</taxon>
        <taxon>Nitrospira</taxon>
    </lineage>
</organism>
<evidence type="ECO:0000313" key="1">
    <source>
        <dbReference type="EMBL" id="CUQ66881.1"/>
    </source>
</evidence>
<reference evidence="2" key="1">
    <citation type="submission" date="2015-09" db="EMBL/GenBank/DDBJ databases">
        <authorList>
            <person name="Daims H."/>
        </authorList>
    </citation>
    <scope>NUCLEOTIDE SEQUENCE [LARGE SCALE GENOMIC DNA]</scope>
</reference>
<keyword evidence="2" id="KW-1185">Reference proteome</keyword>
<dbReference type="STRING" id="1715989.NITINOP_1909"/>
<name>A0A0S4KR08_9BACT</name>
<sequence length="66" mass="7552">MATIDELETEIEQLSPEQFAELGRWLSEKDWGRWSKEIEADSIAGKLDCLVREALDAKAKGMRKDL</sequence>
<dbReference type="OrthoDB" id="9800707at2"/>
<dbReference type="KEGG" id="nio:NITINOP_1909"/>